<name>A0ABX5YL24_9PLAN</name>
<dbReference type="RefSeq" id="WP_044240315.1">
    <property type="nucleotide sequence ID" value="NZ_CP042910.1"/>
</dbReference>
<keyword evidence="3" id="KW-1185">Reference proteome</keyword>
<evidence type="ECO:0000256" key="1">
    <source>
        <dbReference type="SAM" id="SignalP"/>
    </source>
</evidence>
<dbReference type="GeneID" id="98646815"/>
<gene>
    <name evidence="2" type="ORF">GmarT_22310</name>
</gene>
<reference evidence="2 3" key="1">
    <citation type="submission" date="2019-08" db="EMBL/GenBank/DDBJ databases">
        <title>Deep-cultivation of Planctomycetes and their phenomic and genomic characterization uncovers novel biology.</title>
        <authorList>
            <person name="Wiegand S."/>
            <person name="Jogler M."/>
            <person name="Boedeker C."/>
            <person name="Pinto D."/>
            <person name="Vollmers J."/>
            <person name="Rivas-Marin E."/>
            <person name="Kohn T."/>
            <person name="Peeters S.H."/>
            <person name="Heuer A."/>
            <person name="Rast P."/>
            <person name="Oberbeckmann S."/>
            <person name="Bunk B."/>
            <person name="Jeske O."/>
            <person name="Meyerdierks A."/>
            <person name="Storesund J.E."/>
            <person name="Kallscheuer N."/>
            <person name="Luecker S."/>
            <person name="Lage O.M."/>
            <person name="Pohl T."/>
            <person name="Merkel B.J."/>
            <person name="Hornburger P."/>
            <person name="Mueller R.-W."/>
            <person name="Bruemmer F."/>
            <person name="Labrenz M."/>
            <person name="Spormann A.M."/>
            <person name="Op den Camp H."/>
            <person name="Overmann J."/>
            <person name="Amann R."/>
            <person name="Jetten M.S.M."/>
            <person name="Mascher T."/>
            <person name="Medema M.H."/>
            <person name="Devos D.P."/>
            <person name="Kaster A.-K."/>
            <person name="Ovreas L."/>
            <person name="Rohde M."/>
            <person name="Galperin M.Y."/>
            <person name="Jogler C."/>
        </authorList>
    </citation>
    <scope>NUCLEOTIDE SEQUENCE [LARGE SCALE GENOMIC DNA]</scope>
    <source>
        <strain evidence="2 3">DSM 8797</strain>
    </source>
</reference>
<proteinExistence type="predicted"/>
<organism evidence="2 3">
    <name type="scientific">Gimesia maris</name>
    <dbReference type="NCBI Taxonomy" id="122"/>
    <lineage>
        <taxon>Bacteria</taxon>
        <taxon>Pseudomonadati</taxon>
        <taxon>Planctomycetota</taxon>
        <taxon>Planctomycetia</taxon>
        <taxon>Planctomycetales</taxon>
        <taxon>Planctomycetaceae</taxon>
        <taxon>Gimesia</taxon>
    </lineage>
</organism>
<dbReference type="Proteomes" id="UP000322887">
    <property type="component" value="Chromosome"/>
</dbReference>
<dbReference type="PROSITE" id="PS51257">
    <property type="entry name" value="PROKAR_LIPOPROTEIN"/>
    <property type="match status" value="1"/>
</dbReference>
<dbReference type="EMBL" id="CP042910">
    <property type="protein sequence ID" value="QEG16368.1"/>
    <property type="molecule type" value="Genomic_DNA"/>
</dbReference>
<feature type="chain" id="PRO_5045147415" evidence="1">
    <location>
        <begin position="19"/>
        <end position="98"/>
    </location>
</feature>
<protein>
    <submittedName>
        <fullName evidence="2">Uncharacterized protein</fullName>
    </submittedName>
</protein>
<evidence type="ECO:0000313" key="3">
    <source>
        <dbReference type="Proteomes" id="UP000322887"/>
    </source>
</evidence>
<accession>A0ABX5YL24</accession>
<evidence type="ECO:0000313" key="2">
    <source>
        <dbReference type="EMBL" id="QEG16368.1"/>
    </source>
</evidence>
<feature type="signal peptide" evidence="1">
    <location>
        <begin position="1"/>
        <end position="18"/>
    </location>
</feature>
<sequence length="98" mass="11168">MFRVVCVLLLLWPVLLTGCGGSDSDVQIGVPSDVSTPPPISLDEWNQMTDINQKYDVDTLERLRASDPELESENAWNQFMKEVVMPKMKEEQPRPPQH</sequence>
<keyword evidence="1" id="KW-0732">Signal</keyword>